<evidence type="ECO:0000256" key="2">
    <source>
        <dbReference type="ARBA" id="ARBA00023002"/>
    </source>
</evidence>
<dbReference type="InterPro" id="IPR051122">
    <property type="entry name" value="SDR_DHRS6-like"/>
</dbReference>
<dbReference type="RefSeq" id="WP_108153609.1">
    <property type="nucleotide sequence ID" value="NZ_CP026304.1"/>
</dbReference>
<dbReference type="Proteomes" id="UP000244201">
    <property type="component" value="Chromosome"/>
</dbReference>
<dbReference type="InterPro" id="IPR002347">
    <property type="entry name" value="SDR_fam"/>
</dbReference>
<dbReference type="Pfam" id="PF13561">
    <property type="entry name" value="adh_short_C2"/>
    <property type="match status" value="1"/>
</dbReference>
<dbReference type="OrthoDB" id="3208554at2"/>
<name>A0A2R4TB61_9ACTN</name>
<keyword evidence="2" id="KW-0560">Oxidoreductase</keyword>
<feature type="region of interest" description="Disordered" evidence="3">
    <location>
        <begin position="262"/>
        <end position="285"/>
    </location>
</feature>
<dbReference type="EMBL" id="CP026304">
    <property type="protein sequence ID" value="AVZ76321.1"/>
    <property type="molecule type" value="Genomic_DNA"/>
</dbReference>
<dbReference type="PANTHER" id="PTHR43477:SF1">
    <property type="entry name" value="DIHYDROANTICAPSIN 7-DEHYDROGENASE"/>
    <property type="match status" value="1"/>
</dbReference>
<dbReference type="Gene3D" id="3.40.50.720">
    <property type="entry name" value="NAD(P)-binding Rossmann-like Domain"/>
    <property type="match status" value="1"/>
</dbReference>
<evidence type="ECO:0000256" key="3">
    <source>
        <dbReference type="SAM" id="MobiDB-lite"/>
    </source>
</evidence>
<keyword evidence="5" id="KW-1185">Reference proteome</keyword>
<dbReference type="PANTHER" id="PTHR43477">
    <property type="entry name" value="DIHYDROANTICAPSIN 7-DEHYDROGENASE"/>
    <property type="match status" value="1"/>
</dbReference>
<dbReference type="CDD" id="cd05233">
    <property type="entry name" value="SDR_c"/>
    <property type="match status" value="1"/>
</dbReference>
<evidence type="ECO:0000313" key="4">
    <source>
        <dbReference type="EMBL" id="AVZ76321.1"/>
    </source>
</evidence>
<protein>
    <submittedName>
        <fullName evidence="4">3-oxoacyl-ACP reductase</fullName>
    </submittedName>
</protein>
<dbReference type="KEGG" id="slk:SLUN_33060"/>
<dbReference type="GeneID" id="55660082"/>
<gene>
    <name evidence="4" type="ORF">SLUN_33060</name>
</gene>
<dbReference type="GO" id="GO:0016491">
    <property type="term" value="F:oxidoreductase activity"/>
    <property type="evidence" value="ECO:0007669"/>
    <property type="project" value="UniProtKB-KW"/>
</dbReference>
<accession>A0A2R4TB61</accession>
<evidence type="ECO:0000256" key="1">
    <source>
        <dbReference type="ARBA" id="ARBA00006484"/>
    </source>
</evidence>
<dbReference type="PRINTS" id="PR00081">
    <property type="entry name" value="GDHRDH"/>
</dbReference>
<dbReference type="InterPro" id="IPR036291">
    <property type="entry name" value="NAD(P)-bd_dom_sf"/>
</dbReference>
<dbReference type="AlphaFoldDB" id="A0A2R4TB61"/>
<dbReference type="SUPFAM" id="SSF51735">
    <property type="entry name" value="NAD(P)-binding Rossmann-fold domains"/>
    <property type="match status" value="1"/>
</dbReference>
<evidence type="ECO:0000313" key="5">
    <source>
        <dbReference type="Proteomes" id="UP000244201"/>
    </source>
</evidence>
<organism evidence="4 5">
    <name type="scientific">Streptomyces lunaelactis</name>
    <dbReference type="NCBI Taxonomy" id="1535768"/>
    <lineage>
        <taxon>Bacteria</taxon>
        <taxon>Bacillati</taxon>
        <taxon>Actinomycetota</taxon>
        <taxon>Actinomycetes</taxon>
        <taxon>Kitasatosporales</taxon>
        <taxon>Streptomycetaceae</taxon>
        <taxon>Streptomyces</taxon>
    </lineage>
</organism>
<comment type="similarity">
    <text evidence="1">Belongs to the short-chain dehydrogenases/reductases (SDR) family.</text>
</comment>
<proteinExistence type="inferred from homology"/>
<reference evidence="4 5" key="1">
    <citation type="submission" date="2018-01" db="EMBL/GenBank/DDBJ databases">
        <title>Complete genome sequence of Streptomyces lunaelactis MM109T, a Ferroverdin A producer isolated from cave moonmilk deposits.</title>
        <authorList>
            <person name="Naome A."/>
            <person name="Martinet L."/>
            <person name="Maciejewska M."/>
            <person name="Anderssen S."/>
            <person name="Adam D."/>
            <person name="Tenconi E."/>
            <person name="Deflandre B."/>
            <person name="Arguelles-Arias A."/>
            <person name="Calusinska M."/>
            <person name="Copieters W."/>
            <person name="Karim L."/>
            <person name="Hanikenne M."/>
            <person name="Baurain D."/>
            <person name="van Wezel G."/>
            <person name="Smargiasso N."/>
            <person name="de Pauw E."/>
            <person name="Delfosse P."/>
            <person name="Rigali S."/>
        </authorList>
    </citation>
    <scope>NUCLEOTIDE SEQUENCE [LARGE SCALE GENOMIC DNA]</scope>
    <source>
        <strain evidence="4 5">MM109</strain>
    </source>
</reference>
<sequence length="285" mass="29593">MDQREEAEESAATAPDVTYGLRGKSFLVTGGSRGLGYAAARLLAAEGASLAICGRDPDTLVRASSELRKDFDAQVVTGSVDALAPDELEDFTRQAGSALGGLDGLVANIGGKRGGGLLDSTREDWQATWELNGGHAVRTVRSALDSLRPGSSVVIVASISGWKPRFPAQYGAAKASEIYLAGALCQELAPYGVRVNTVSPGSMLLPGKSWDRLRRRDPEAYEAYAERNPGGRLLNAEEVARVITFLLSPASGAVNGAHIPVDGGQPQAGLGTVPGPAERGGHVSG</sequence>